<evidence type="ECO:0000256" key="2">
    <source>
        <dbReference type="SAM" id="SignalP"/>
    </source>
</evidence>
<protein>
    <submittedName>
        <fullName evidence="3">Uncharacterized protein</fullName>
    </submittedName>
</protein>
<dbReference type="AlphaFoldDB" id="A0A1G6N850"/>
<organism evidence="3 4">
    <name type="scientific">Desulfurella multipotens</name>
    <dbReference type="NCBI Taxonomy" id="79269"/>
    <lineage>
        <taxon>Bacteria</taxon>
        <taxon>Pseudomonadati</taxon>
        <taxon>Campylobacterota</taxon>
        <taxon>Desulfurellia</taxon>
        <taxon>Desulfurellales</taxon>
        <taxon>Desulfurellaceae</taxon>
        <taxon>Desulfurella</taxon>
    </lineage>
</organism>
<dbReference type="RefSeq" id="WP_216818746.1">
    <property type="nucleotide sequence ID" value="NZ_FMYU01000007.1"/>
</dbReference>
<proteinExistence type="predicted"/>
<feature type="compositionally biased region" description="Basic and acidic residues" evidence="1">
    <location>
        <begin position="62"/>
        <end position="76"/>
    </location>
</feature>
<feature type="region of interest" description="Disordered" evidence="1">
    <location>
        <begin position="26"/>
        <end position="76"/>
    </location>
</feature>
<feature type="signal peptide" evidence="2">
    <location>
        <begin position="1"/>
        <end position="21"/>
    </location>
</feature>
<evidence type="ECO:0000313" key="3">
    <source>
        <dbReference type="EMBL" id="SDC64020.1"/>
    </source>
</evidence>
<feature type="chain" id="PRO_5011562768" evidence="2">
    <location>
        <begin position="22"/>
        <end position="76"/>
    </location>
</feature>
<keyword evidence="2" id="KW-0732">Signal</keyword>
<name>A0A1G6N850_9BACT</name>
<feature type="compositionally biased region" description="Basic and acidic residues" evidence="1">
    <location>
        <begin position="32"/>
        <end position="55"/>
    </location>
</feature>
<dbReference type="EMBL" id="FMYU01000007">
    <property type="protein sequence ID" value="SDC64020.1"/>
    <property type="molecule type" value="Genomic_DNA"/>
</dbReference>
<keyword evidence="4" id="KW-1185">Reference proteome</keyword>
<reference evidence="4" key="1">
    <citation type="submission" date="2016-10" db="EMBL/GenBank/DDBJ databases">
        <authorList>
            <person name="Varghese N."/>
            <person name="Submissions S."/>
        </authorList>
    </citation>
    <scope>NUCLEOTIDE SEQUENCE [LARGE SCALE GENOMIC DNA]</scope>
    <source>
        <strain evidence="4">DSM 8415</strain>
    </source>
</reference>
<sequence length="76" mass="8136">MLKKLLASCVVVGLMVSPVLAAENAKPAPVKNETKVEKKAVEKKAAEKKAVEKKAAAKKAPVKKEAPKKAEKTEKK</sequence>
<evidence type="ECO:0000313" key="4">
    <source>
        <dbReference type="Proteomes" id="UP000199411"/>
    </source>
</evidence>
<dbReference type="Proteomes" id="UP000199411">
    <property type="component" value="Unassembled WGS sequence"/>
</dbReference>
<accession>A0A1G6N850</accession>
<evidence type="ECO:0000256" key="1">
    <source>
        <dbReference type="SAM" id="MobiDB-lite"/>
    </source>
</evidence>
<gene>
    <name evidence="3" type="ORF">SAMN05660835_01140</name>
</gene>